<comment type="caution">
    <text evidence="2">The sequence shown here is derived from an EMBL/GenBank/DDBJ whole genome shotgun (WGS) entry which is preliminary data.</text>
</comment>
<dbReference type="CDD" id="cd06577">
    <property type="entry name" value="PASTA_pknB"/>
    <property type="match status" value="3"/>
</dbReference>
<gene>
    <name evidence="2" type="ORF">ENN50_05950</name>
</gene>
<dbReference type="Gene3D" id="3.30.10.20">
    <property type="match status" value="3"/>
</dbReference>
<dbReference type="SMART" id="SM00740">
    <property type="entry name" value="PASTA"/>
    <property type="match status" value="3"/>
</dbReference>
<dbReference type="Proteomes" id="UP000886335">
    <property type="component" value="Unassembled WGS sequence"/>
</dbReference>
<sequence length="251" mass="27578">MLFDMKKTAIVAGLIVVLVLTGILFTDRFIMPSYTRHNQSVVVPDVEKMKYDEAVRALRASGLDGRKTFNLRYVPDVDSVTVIVQRPAAGSKVKPGRRVALVLNKREKPEFPLPDFYGRPLDEVRRSLSDSGISVKSVQEQAVTDPAEDGKVLGQSLPPSTVVRYGSSLSLIVGKLEEQVRVVEVSVPNVQGLLLDDARQEILEAGFNTGNVLYEYSELLVPNTVINQKPAPNSLAEPGQVVELTIVIRPD</sequence>
<accession>A0A831SUN7</accession>
<name>A0A831SUN7_PROAE</name>
<dbReference type="InterPro" id="IPR005543">
    <property type="entry name" value="PASTA_dom"/>
</dbReference>
<dbReference type="AlphaFoldDB" id="A0A831SUN7"/>
<organism evidence="2">
    <name type="scientific">Prosthecochloris aestuarii</name>
    <dbReference type="NCBI Taxonomy" id="1102"/>
    <lineage>
        <taxon>Bacteria</taxon>
        <taxon>Pseudomonadati</taxon>
        <taxon>Chlorobiota</taxon>
        <taxon>Chlorobiia</taxon>
        <taxon>Chlorobiales</taxon>
        <taxon>Chlorobiaceae</taxon>
        <taxon>Prosthecochloris</taxon>
    </lineage>
</organism>
<dbReference type="EMBL" id="DSBW01000135">
    <property type="protein sequence ID" value="HED31213.1"/>
    <property type="molecule type" value="Genomic_DNA"/>
</dbReference>
<reference evidence="2" key="1">
    <citation type="journal article" date="2020" name="mSystems">
        <title>Genome- and Community-Level Interaction Insights into Carbon Utilization and Element Cycling Functions of Hydrothermarchaeota in Hydrothermal Sediment.</title>
        <authorList>
            <person name="Zhou Z."/>
            <person name="Liu Y."/>
            <person name="Xu W."/>
            <person name="Pan J."/>
            <person name="Luo Z.H."/>
            <person name="Li M."/>
        </authorList>
    </citation>
    <scope>NUCLEOTIDE SEQUENCE [LARGE SCALE GENOMIC DNA]</scope>
    <source>
        <strain evidence="2">SpSt-1181</strain>
    </source>
</reference>
<dbReference type="Pfam" id="PF03793">
    <property type="entry name" value="PASTA"/>
    <property type="match status" value="3"/>
</dbReference>
<evidence type="ECO:0000313" key="2">
    <source>
        <dbReference type="EMBL" id="HED31213.1"/>
    </source>
</evidence>
<feature type="domain" description="PASTA" evidence="1">
    <location>
        <begin position="181"/>
        <end position="248"/>
    </location>
</feature>
<feature type="domain" description="PASTA" evidence="1">
    <location>
        <begin position="107"/>
        <end position="175"/>
    </location>
</feature>
<evidence type="ECO:0000259" key="1">
    <source>
        <dbReference type="PROSITE" id="PS51178"/>
    </source>
</evidence>
<protein>
    <submittedName>
        <fullName evidence="2">PASTA domain-containing protein</fullName>
    </submittedName>
</protein>
<dbReference type="PROSITE" id="PS51178">
    <property type="entry name" value="PASTA"/>
    <property type="match status" value="3"/>
</dbReference>
<feature type="domain" description="PASTA" evidence="1">
    <location>
        <begin position="37"/>
        <end position="105"/>
    </location>
</feature>
<proteinExistence type="predicted"/>